<dbReference type="PANTHER" id="PTHR13696">
    <property type="entry name" value="P-LOOP CONTAINING NUCLEOSIDE TRIPHOSPHATE HYDROLASE"/>
    <property type="match status" value="1"/>
</dbReference>
<reference evidence="2" key="1">
    <citation type="submission" date="2024-02" db="EMBL/GenBank/DDBJ databases">
        <authorList>
            <consortium name="ELIXIR-Norway"/>
            <consortium name="Elixir Norway"/>
        </authorList>
    </citation>
    <scope>NUCLEOTIDE SEQUENCE</scope>
</reference>
<name>A0ABP0VBN3_9BRYO</name>
<dbReference type="SUPFAM" id="SSF47598">
    <property type="entry name" value="Ribbon-helix-helix"/>
    <property type="match status" value="1"/>
</dbReference>
<accession>A0ABP0VBN3</accession>
<organism evidence="2 3">
    <name type="scientific">Sphagnum jensenii</name>
    <dbReference type="NCBI Taxonomy" id="128206"/>
    <lineage>
        <taxon>Eukaryota</taxon>
        <taxon>Viridiplantae</taxon>
        <taxon>Streptophyta</taxon>
        <taxon>Embryophyta</taxon>
        <taxon>Bryophyta</taxon>
        <taxon>Sphagnophytina</taxon>
        <taxon>Sphagnopsida</taxon>
        <taxon>Sphagnales</taxon>
        <taxon>Sphagnaceae</taxon>
        <taxon>Sphagnum</taxon>
    </lineage>
</organism>
<dbReference type="Pfam" id="PF01656">
    <property type="entry name" value="CbiA"/>
    <property type="match status" value="1"/>
</dbReference>
<keyword evidence="3" id="KW-1185">Reference proteome</keyword>
<dbReference type="InterPro" id="IPR002586">
    <property type="entry name" value="CobQ/CobB/MinD/ParA_Nub-bd_dom"/>
</dbReference>
<feature type="domain" description="CobQ/CobB/MinD/ParA nucleotide binding" evidence="1">
    <location>
        <begin position="4"/>
        <end position="182"/>
    </location>
</feature>
<dbReference type="SUPFAM" id="SSF52540">
    <property type="entry name" value="P-loop containing nucleoside triphosphate hydrolases"/>
    <property type="match status" value="1"/>
</dbReference>
<evidence type="ECO:0000313" key="2">
    <source>
        <dbReference type="EMBL" id="CAK9250932.1"/>
    </source>
</evidence>
<dbReference type="InterPro" id="IPR027417">
    <property type="entry name" value="P-loop_NTPase"/>
</dbReference>
<comment type="caution">
    <text evidence="2">The sequence shown here is derived from an EMBL/GenBank/DDBJ whole genome shotgun (WGS) entry which is preliminary data.</text>
</comment>
<evidence type="ECO:0000313" key="3">
    <source>
        <dbReference type="Proteomes" id="UP001497444"/>
    </source>
</evidence>
<dbReference type="Gene3D" id="3.40.50.300">
    <property type="entry name" value="P-loop containing nucleotide triphosphate hydrolases"/>
    <property type="match status" value="1"/>
</dbReference>
<dbReference type="EMBL" id="CAXAQS010000278">
    <property type="protein sequence ID" value="CAK9250932.1"/>
    <property type="molecule type" value="Genomic_DNA"/>
</dbReference>
<sequence length="255" mass="27660">MILAIGNIKGGVGKTTLAVNITIARALQGHDVLLVDGDQQQTTMTFTEIRTEKKGVPGYTAVSLNGAALRTQVRQMQSKYDDVIIDVGGRDTGSLRAALTVAHTLLIPVQPRSFDIWAVEQMADVLKEAREVNDFNAFAVINGADAQGHDNEDAIKAAQETEGMTMLKIMVGRRKAFPNAAALEEIKAEAFIAGASEVTAIDSSVKMSKAERQPILIRFDPRLLRKVEEAAQRRGISRSAWIQYVLSVALEKGEG</sequence>
<dbReference type="InterPro" id="IPR050678">
    <property type="entry name" value="DNA_Partitioning_ATPase"/>
</dbReference>
<dbReference type="InterPro" id="IPR010985">
    <property type="entry name" value="Ribbon_hlx_hlx"/>
</dbReference>
<dbReference type="Proteomes" id="UP001497444">
    <property type="component" value="Unassembled WGS sequence"/>
</dbReference>
<proteinExistence type="predicted"/>
<dbReference type="PANTHER" id="PTHR13696:SF96">
    <property type="entry name" value="COBQ_COBB_MIND_PARA NUCLEOTIDE BINDING DOMAIN-CONTAINING PROTEIN"/>
    <property type="match status" value="1"/>
</dbReference>
<dbReference type="CDD" id="cd02042">
    <property type="entry name" value="ParAB_family"/>
    <property type="match status" value="1"/>
</dbReference>
<protein>
    <recommendedName>
        <fullName evidence="1">CobQ/CobB/MinD/ParA nucleotide binding domain-containing protein</fullName>
    </recommendedName>
</protein>
<gene>
    <name evidence="2" type="ORF">CSSPJE1EN1_LOCUS26310</name>
</gene>
<evidence type="ECO:0000259" key="1">
    <source>
        <dbReference type="Pfam" id="PF01656"/>
    </source>
</evidence>